<name>A0A318H3Q8_9BURK</name>
<keyword evidence="3" id="KW-1185">Reference proteome</keyword>
<dbReference type="EMBL" id="QJJS01000003">
    <property type="protein sequence ID" value="PXW98197.1"/>
    <property type="molecule type" value="Genomic_DNA"/>
</dbReference>
<comment type="caution">
    <text evidence="2">The sequence shown here is derived from an EMBL/GenBank/DDBJ whole genome shotgun (WGS) entry which is preliminary data.</text>
</comment>
<evidence type="ECO:0000256" key="1">
    <source>
        <dbReference type="SAM" id="MobiDB-lite"/>
    </source>
</evidence>
<proteinExistence type="predicted"/>
<dbReference type="RefSeq" id="WP_110399754.1">
    <property type="nucleotide sequence ID" value="NZ_QJJS01000003.1"/>
</dbReference>
<organism evidence="2 3">
    <name type="scientific">Sphaerotilus hippei</name>
    <dbReference type="NCBI Taxonomy" id="744406"/>
    <lineage>
        <taxon>Bacteria</taxon>
        <taxon>Pseudomonadati</taxon>
        <taxon>Pseudomonadota</taxon>
        <taxon>Betaproteobacteria</taxon>
        <taxon>Burkholderiales</taxon>
        <taxon>Sphaerotilaceae</taxon>
        <taxon>Sphaerotilus</taxon>
    </lineage>
</organism>
<dbReference type="AlphaFoldDB" id="A0A318H3Q8"/>
<feature type="region of interest" description="Disordered" evidence="1">
    <location>
        <begin position="1"/>
        <end position="20"/>
    </location>
</feature>
<evidence type="ECO:0000313" key="2">
    <source>
        <dbReference type="EMBL" id="PXW98197.1"/>
    </source>
</evidence>
<evidence type="ECO:0000313" key="3">
    <source>
        <dbReference type="Proteomes" id="UP000247811"/>
    </source>
</evidence>
<accession>A0A318H3Q8</accession>
<sequence length="427" mass="45104">MNRFRDPSTPSSPGGLSEGKTGIAELAAPRHAASSMGDLGRPSGEHTRELFVSCDPASALIQHFELHPATYVALHDLACNASRRLLQALAGATGQPIEHLVIRRQGFGTLLASIDYLDCPAAHGRVLRLYCCDTDTDPATRQAVSHVLLGRSTLGVVMVGELSAQALNDLLQPLRDHLFDPHWTCRQLQFMPLASATSTSLATLAGGLGAGSGVTTRIAPLVVGSSEAWSFLARAWNQWQLQQYPLAQALLLEPFRPARESSQPMPLPVGSATTGAAPLVSAPAALTTTSAPLPASPPAPALPRNAPMSRFVRELADLPGVHALCVFEQASSKVVATTPDEPRAVDLARRGTLLMAAAATSRRSLHISSEPSELVIAGGSLSQGLRLITSQPGLAVHLLFDPAVTDWPTLRARLAAMDAALPRYTPT</sequence>
<dbReference type="Proteomes" id="UP000247811">
    <property type="component" value="Unassembled WGS sequence"/>
</dbReference>
<protein>
    <submittedName>
        <fullName evidence="2">Uncharacterized protein</fullName>
    </submittedName>
</protein>
<reference evidence="2 3" key="1">
    <citation type="submission" date="2018-05" db="EMBL/GenBank/DDBJ databases">
        <title>Genomic Encyclopedia of Type Strains, Phase IV (KMG-IV): sequencing the most valuable type-strain genomes for metagenomic binning, comparative biology and taxonomic classification.</title>
        <authorList>
            <person name="Goeker M."/>
        </authorList>
    </citation>
    <scope>NUCLEOTIDE SEQUENCE [LARGE SCALE GENOMIC DNA]</scope>
    <source>
        <strain evidence="2 3">DSM 566</strain>
    </source>
</reference>
<gene>
    <name evidence="2" type="ORF">C7444_103295</name>
</gene>
<dbReference type="OrthoDB" id="8905299at2"/>